<dbReference type="GO" id="GO:0031390">
    <property type="term" value="C:Ctf18 RFC-like complex"/>
    <property type="evidence" value="ECO:0007669"/>
    <property type="project" value="InterPro"/>
</dbReference>
<organism evidence="3 4">
    <name type="scientific">Cuscuta europaea</name>
    <name type="common">European dodder</name>
    <dbReference type="NCBI Taxonomy" id="41803"/>
    <lineage>
        <taxon>Eukaryota</taxon>
        <taxon>Viridiplantae</taxon>
        <taxon>Streptophyta</taxon>
        <taxon>Embryophyta</taxon>
        <taxon>Tracheophyta</taxon>
        <taxon>Spermatophyta</taxon>
        <taxon>Magnoliopsida</taxon>
        <taxon>eudicotyledons</taxon>
        <taxon>Gunneridae</taxon>
        <taxon>Pentapetalae</taxon>
        <taxon>asterids</taxon>
        <taxon>lamiids</taxon>
        <taxon>Solanales</taxon>
        <taxon>Convolvulaceae</taxon>
        <taxon>Cuscuteae</taxon>
        <taxon>Cuscuta</taxon>
        <taxon>Cuscuta subgen. Cuscuta</taxon>
    </lineage>
</organism>
<dbReference type="Proteomes" id="UP001152484">
    <property type="component" value="Unassembled WGS sequence"/>
</dbReference>
<dbReference type="EMBL" id="CAMAPE010000033">
    <property type="protein sequence ID" value="CAH9095639.1"/>
    <property type="molecule type" value="Genomic_DNA"/>
</dbReference>
<dbReference type="GO" id="GO:0000785">
    <property type="term" value="C:chromatin"/>
    <property type="evidence" value="ECO:0007669"/>
    <property type="project" value="TreeGrafter"/>
</dbReference>
<proteinExistence type="inferred from homology"/>
<gene>
    <name evidence="3" type="ORF">CEURO_LOCUS13184</name>
</gene>
<comment type="caution">
    <text evidence="3">The sequence shown here is derived from an EMBL/GenBank/DDBJ whole genome shotgun (WGS) entry which is preliminary data.</text>
</comment>
<dbReference type="GO" id="GO:0000775">
    <property type="term" value="C:chromosome, centromeric region"/>
    <property type="evidence" value="ECO:0007669"/>
    <property type="project" value="TreeGrafter"/>
</dbReference>
<keyword evidence="4" id="KW-1185">Reference proteome</keyword>
<accession>A0A9P1ECA6</accession>
<dbReference type="GO" id="GO:0006260">
    <property type="term" value="P:DNA replication"/>
    <property type="evidence" value="ECO:0007669"/>
    <property type="project" value="UniProtKB-KW"/>
</dbReference>
<name>A0A9P1ECA6_CUSEU</name>
<evidence type="ECO:0008006" key="5">
    <source>
        <dbReference type="Google" id="ProtNLM"/>
    </source>
</evidence>
<dbReference type="AlphaFoldDB" id="A0A9P1ECA6"/>
<dbReference type="GO" id="GO:0034088">
    <property type="term" value="P:maintenance of mitotic sister chromatid cohesion"/>
    <property type="evidence" value="ECO:0007669"/>
    <property type="project" value="TreeGrafter"/>
</dbReference>
<protein>
    <recommendedName>
        <fullName evidence="5">Sister chromatid cohesion protein DCC1</fullName>
    </recommendedName>
</protein>
<dbReference type="PANTHER" id="PTHR13395">
    <property type="entry name" value="SISTER CHROMATID COHESION PROTEIN DCC1-RELATED"/>
    <property type="match status" value="1"/>
</dbReference>
<dbReference type="Pfam" id="PF09724">
    <property type="entry name" value="Dcc1"/>
    <property type="match status" value="1"/>
</dbReference>
<dbReference type="PANTHER" id="PTHR13395:SF6">
    <property type="entry name" value="SISTER CHROMATID COHESION PROTEIN DCC1"/>
    <property type="match status" value="1"/>
</dbReference>
<reference evidence="3" key="1">
    <citation type="submission" date="2022-07" db="EMBL/GenBank/DDBJ databases">
        <authorList>
            <person name="Macas J."/>
            <person name="Novak P."/>
            <person name="Neumann P."/>
        </authorList>
    </citation>
    <scope>NUCLEOTIDE SEQUENCE</scope>
</reference>
<evidence type="ECO:0000256" key="1">
    <source>
        <dbReference type="ARBA" id="ARBA00007017"/>
    </source>
</evidence>
<evidence type="ECO:0000313" key="4">
    <source>
        <dbReference type="Proteomes" id="UP001152484"/>
    </source>
</evidence>
<keyword evidence="2" id="KW-0235">DNA replication</keyword>
<comment type="similarity">
    <text evidence="1">Belongs to the DCC1 family.</text>
</comment>
<sequence>MELLRPGSEGGAEAVLKLQPNTSLSVAYHPLFGPHDDLMLLELDEKLLPEFLHQSVTLRGQPNEDAVLCTQSKTYALKFVGTSNSMFLIPPSDQSIIEDASLVLHSKDQMAVSSVLKVAPGCMELVEVSPRLDKLKALLSQNPYGFYDDRASSDMTDQSGFLYKWDDLVESIQASDGELASGLQALPAVEINGYWRILDEQYMDGVLNMLLHNSVIKNWSLNMLDEDEVLQVLEGDGFPKKIAMHCLEVHGSRDDEGLVWRMDEKRICVHFARGILRGGKKMKMEGFMEQWRLKIPDGMNVTIEMLEGEVLTEKMGIETWVYAFSVSSLSSVPAERFSMLFQERARWEWKDMQPYVRDLKVPGMSLEGLLLKYTRRTQPTADAEPIFSAR</sequence>
<evidence type="ECO:0000256" key="2">
    <source>
        <dbReference type="ARBA" id="ARBA00022705"/>
    </source>
</evidence>
<dbReference type="InterPro" id="IPR019128">
    <property type="entry name" value="Dcc1"/>
</dbReference>
<dbReference type="OrthoDB" id="5199543at2759"/>
<evidence type="ECO:0000313" key="3">
    <source>
        <dbReference type="EMBL" id="CAH9095639.1"/>
    </source>
</evidence>